<dbReference type="SMART" id="SM00353">
    <property type="entry name" value="HLH"/>
    <property type="match status" value="1"/>
</dbReference>
<name>A0AAV3RIN0_LITER</name>
<dbReference type="GO" id="GO:0010106">
    <property type="term" value="P:cellular response to iron ion starvation"/>
    <property type="evidence" value="ECO:0007669"/>
    <property type="project" value="UniProtKB-ARBA"/>
</dbReference>
<dbReference type="GO" id="GO:0046983">
    <property type="term" value="F:protein dimerization activity"/>
    <property type="evidence" value="ECO:0007669"/>
    <property type="project" value="InterPro"/>
</dbReference>
<protein>
    <submittedName>
        <fullName evidence="8">Basic helix-loop-helix transcription factor</fullName>
    </submittedName>
</protein>
<feature type="region of interest" description="Disordered" evidence="6">
    <location>
        <begin position="48"/>
        <end position="95"/>
    </location>
</feature>
<dbReference type="Pfam" id="PF00010">
    <property type="entry name" value="HLH"/>
    <property type="match status" value="1"/>
</dbReference>
<feature type="compositionally biased region" description="Polar residues" evidence="6">
    <location>
        <begin position="48"/>
        <end position="78"/>
    </location>
</feature>
<evidence type="ECO:0000313" key="8">
    <source>
        <dbReference type="EMBL" id="GAA0174162.1"/>
    </source>
</evidence>
<dbReference type="PANTHER" id="PTHR13935:SF41">
    <property type="entry name" value="TRANSCRIPTION FACTOR ORG2-RELATED"/>
    <property type="match status" value="1"/>
</dbReference>
<evidence type="ECO:0000256" key="3">
    <source>
        <dbReference type="ARBA" id="ARBA00023125"/>
    </source>
</evidence>
<sequence length="267" mass="30108">MLSLSNSSFPSFVLPLHDIFLSNNNNDNNNNGSYNDNELLRFRECLESSSHSPQFHQPKQNSEPLSSPGASTDHTSGSKMVMKKKESHNANERDRRMKISALYSTLRTLLPPSDQTKKLSIPGTVSQVVNYIPELQEEVKKMIHKKEELLSFESKKQKDQILMSAHEKMLEPRGSMMMASSLMSVSASSLANNKEVLVQFSTIKFNQSLMSKVLEKLEEDGLCVLNATTYESGDKLFHSLHLEVQGTLQCELDVIPQRLVHHCSIKN</sequence>
<keyword evidence="4" id="KW-0804">Transcription</keyword>
<evidence type="ECO:0000256" key="6">
    <source>
        <dbReference type="SAM" id="MobiDB-lite"/>
    </source>
</evidence>
<dbReference type="PROSITE" id="PS50888">
    <property type="entry name" value="BHLH"/>
    <property type="match status" value="1"/>
</dbReference>
<keyword evidence="5" id="KW-0539">Nucleus</keyword>
<evidence type="ECO:0000256" key="1">
    <source>
        <dbReference type="ARBA" id="ARBA00004123"/>
    </source>
</evidence>
<evidence type="ECO:0000256" key="5">
    <source>
        <dbReference type="ARBA" id="ARBA00023242"/>
    </source>
</evidence>
<dbReference type="PANTHER" id="PTHR13935">
    <property type="entry name" value="ACHAETE-SCUTE TRANSCRIPTION FACTOR-RELATED"/>
    <property type="match status" value="1"/>
</dbReference>
<dbReference type="InterPro" id="IPR011598">
    <property type="entry name" value="bHLH_dom"/>
</dbReference>
<dbReference type="AlphaFoldDB" id="A0AAV3RIN0"/>
<dbReference type="GO" id="GO:0090575">
    <property type="term" value="C:RNA polymerase II transcription regulator complex"/>
    <property type="evidence" value="ECO:0007669"/>
    <property type="project" value="TreeGrafter"/>
</dbReference>
<dbReference type="SUPFAM" id="SSF47459">
    <property type="entry name" value="HLH, helix-loop-helix DNA-binding domain"/>
    <property type="match status" value="1"/>
</dbReference>
<comment type="subcellular location">
    <subcellularLocation>
        <location evidence="1">Nucleus</location>
    </subcellularLocation>
</comment>
<evidence type="ECO:0000256" key="2">
    <source>
        <dbReference type="ARBA" id="ARBA00023015"/>
    </source>
</evidence>
<dbReference type="FunFam" id="4.10.280.10:FF:000074">
    <property type="entry name" value="Transcription factor ORG2"/>
    <property type="match status" value="1"/>
</dbReference>
<reference evidence="8 9" key="1">
    <citation type="submission" date="2024-01" db="EMBL/GenBank/DDBJ databases">
        <title>The complete chloroplast genome sequence of Lithospermum erythrorhizon: insights into the phylogenetic relationship among Boraginaceae species and the maternal lineages of purple gromwells.</title>
        <authorList>
            <person name="Okada T."/>
            <person name="Watanabe K."/>
        </authorList>
    </citation>
    <scope>NUCLEOTIDE SEQUENCE [LARGE SCALE GENOMIC DNA]</scope>
</reference>
<organism evidence="8 9">
    <name type="scientific">Lithospermum erythrorhizon</name>
    <name type="common">Purple gromwell</name>
    <name type="synonym">Lithospermum officinale var. erythrorhizon</name>
    <dbReference type="NCBI Taxonomy" id="34254"/>
    <lineage>
        <taxon>Eukaryota</taxon>
        <taxon>Viridiplantae</taxon>
        <taxon>Streptophyta</taxon>
        <taxon>Embryophyta</taxon>
        <taxon>Tracheophyta</taxon>
        <taxon>Spermatophyta</taxon>
        <taxon>Magnoliopsida</taxon>
        <taxon>eudicotyledons</taxon>
        <taxon>Gunneridae</taxon>
        <taxon>Pentapetalae</taxon>
        <taxon>asterids</taxon>
        <taxon>lamiids</taxon>
        <taxon>Boraginales</taxon>
        <taxon>Boraginaceae</taxon>
        <taxon>Boraginoideae</taxon>
        <taxon>Lithospermeae</taxon>
        <taxon>Lithospermum</taxon>
    </lineage>
</organism>
<feature type="domain" description="BHLH" evidence="7">
    <location>
        <begin position="83"/>
        <end position="135"/>
    </location>
</feature>
<comment type="caution">
    <text evidence="8">The sequence shown here is derived from an EMBL/GenBank/DDBJ whole genome shotgun (WGS) entry which is preliminary data.</text>
</comment>
<dbReference type="GO" id="GO:0000977">
    <property type="term" value="F:RNA polymerase II transcription regulatory region sequence-specific DNA binding"/>
    <property type="evidence" value="ECO:0007669"/>
    <property type="project" value="TreeGrafter"/>
</dbReference>
<evidence type="ECO:0000256" key="4">
    <source>
        <dbReference type="ARBA" id="ARBA00023163"/>
    </source>
</evidence>
<gene>
    <name evidence="8" type="ORF">LIER_27607</name>
</gene>
<keyword evidence="2" id="KW-0805">Transcription regulation</keyword>
<dbReference type="CDD" id="cd18914">
    <property type="entry name" value="bHLH_AtORG2_like"/>
    <property type="match status" value="1"/>
</dbReference>
<dbReference type="Proteomes" id="UP001454036">
    <property type="component" value="Unassembled WGS sequence"/>
</dbReference>
<accession>A0AAV3RIN0</accession>
<dbReference type="Gene3D" id="4.10.280.10">
    <property type="entry name" value="Helix-loop-helix DNA-binding domain"/>
    <property type="match status" value="1"/>
</dbReference>
<evidence type="ECO:0000259" key="7">
    <source>
        <dbReference type="PROSITE" id="PS50888"/>
    </source>
</evidence>
<evidence type="ECO:0000313" key="9">
    <source>
        <dbReference type="Proteomes" id="UP001454036"/>
    </source>
</evidence>
<dbReference type="GO" id="GO:0000981">
    <property type="term" value="F:DNA-binding transcription factor activity, RNA polymerase II-specific"/>
    <property type="evidence" value="ECO:0007669"/>
    <property type="project" value="TreeGrafter"/>
</dbReference>
<dbReference type="InterPro" id="IPR036638">
    <property type="entry name" value="HLH_DNA-bd_sf"/>
</dbReference>
<dbReference type="InterPro" id="IPR015660">
    <property type="entry name" value="MASH1/Ascl1a-like"/>
</dbReference>
<proteinExistence type="predicted"/>
<keyword evidence="9" id="KW-1185">Reference proteome</keyword>
<feature type="compositionally biased region" description="Basic and acidic residues" evidence="6">
    <location>
        <begin position="83"/>
        <end position="95"/>
    </location>
</feature>
<dbReference type="EMBL" id="BAABME010008942">
    <property type="protein sequence ID" value="GAA0174162.1"/>
    <property type="molecule type" value="Genomic_DNA"/>
</dbReference>
<keyword evidence="3" id="KW-0238">DNA-binding</keyword>